<dbReference type="Gene3D" id="2.60.120.200">
    <property type="match status" value="2"/>
</dbReference>
<evidence type="ECO:0008006" key="4">
    <source>
        <dbReference type="Google" id="ProtNLM"/>
    </source>
</evidence>
<dbReference type="InterPro" id="IPR013320">
    <property type="entry name" value="ConA-like_dom_sf"/>
</dbReference>
<dbReference type="Proteomes" id="UP000320496">
    <property type="component" value="Chromosome"/>
</dbReference>
<dbReference type="KEGG" id="mri:Mal4_18350"/>
<dbReference type="Pfam" id="PF13385">
    <property type="entry name" value="Laminin_G_3"/>
    <property type="match status" value="1"/>
</dbReference>
<keyword evidence="3" id="KW-1185">Reference proteome</keyword>
<evidence type="ECO:0000256" key="1">
    <source>
        <dbReference type="SAM" id="SignalP"/>
    </source>
</evidence>
<name>A0A517Z4V6_9PLAN</name>
<proteinExistence type="predicted"/>
<organism evidence="2 3">
    <name type="scientific">Maioricimonas rarisocia</name>
    <dbReference type="NCBI Taxonomy" id="2528026"/>
    <lineage>
        <taxon>Bacteria</taxon>
        <taxon>Pseudomonadati</taxon>
        <taxon>Planctomycetota</taxon>
        <taxon>Planctomycetia</taxon>
        <taxon>Planctomycetales</taxon>
        <taxon>Planctomycetaceae</taxon>
        <taxon>Maioricimonas</taxon>
    </lineage>
</organism>
<feature type="chain" id="PRO_5022022795" description="LamG-like jellyroll fold domain-containing protein" evidence="1">
    <location>
        <begin position="22"/>
        <end position="558"/>
    </location>
</feature>
<feature type="signal peptide" evidence="1">
    <location>
        <begin position="1"/>
        <end position="21"/>
    </location>
</feature>
<dbReference type="AlphaFoldDB" id="A0A517Z4V6"/>
<accession>A0A517Z4V6</accession>
<dbReference type="RefSeq" id="WP_145368406.1">
    <property type="nucleotide sequence ID" value="NZ_CP036275.1"/>
</dbReference>
<evidence type="ECO:0000313" key="3">
    <source>
        <dbReference type="Proteomes" id="UP000320496"/>
    </source>
</evidence>
<sequence precursor="true">MRLTIVVVMCGLLGGVGSAVAEDGLIARWPLAGDTNDQSPHRLHGRLHDVEFVTDETLGRPVASFNGRSSWIDVPAHEHLAIGRSDFSISARVRIDETQDDVPGDVISRYDAGSRRGFHLAVKTNAGVTFTQANARQLQFGIDDNRAVSTWTDCGRPGNAVLAFALCEFDGDLYAGTCEPGPDESGRVYRYGDDGTWIDCGAPDGSNAVTSLAVFDGALYAGTGKYRLRGSSLPESENETLGGRIFRYDGDSRWIDCGRLPETEAVGGLVVYRGHLYASSLYRPAGFFRYDGATTWTDCGCPVRPDDLPGDTTHMRVEAMGVFDGWLYATSYDGGRVFRFDGERWFDCGQLGDNTQTYAFAVRQGRLYVGTWPSGRVYRFEEPHEWTDVGRLGDELEVMGMLVHNGRLIAGTLPLAEVYEYDGGTTWKRLSQLDHTPEVRYRRAWTMAEHAGQVFCSTLPSGHVHSWRAGRVAMSGTALGPGWHHVAAIRTGSTIEMYVDGKLAAREEGDEIGEYDLDCGKPLRIGAGPNDFFKGRLSDVRVYGRALSATEIQTLANP</sequence>
<dbReference type="OrthoDB" id="2806980at2"/>
<dbReference type="EMBL" id="CP036275">
    <property type="protein sequence ID" value="QDU37521.1"/>
    <property type="molecule type" value="Genomic_DNA"/>
</dbReference>
<evidence type="ECO:0000313" key="2">
    <source>
        <dbReference type="EMBL" id="QDU37521.1"/>
    </source>
</evidence>
<dbReference type="SUPFAM" id="SSF49899">
    <property type="entry name" value="Concanavalin A-like lectins/glucanases"/>
    <property type="match status" value="2"/>
</dbReference>
<protein>
    <recommendedName>
        <fullName evidence="4">LamG-like jellyroll fold domain-containing protein</fullName>
    </recommendedName>
</protein>
<gene>
    <name evidence="2" type="ORF">Mal4_18350</name>
</gene>
<reference evidence="2 3" key="1">
    <citation type="submission" date="2019-02" db="EMBL/GenBank/DDBJ databases">
        <title>Deep-cultivation of Planctomycetes and their phenomic and genomic characterization uncovers novel biology.</title>
        <authorList>
            <person name="Wiegand S."/>
            <person name="Jogler M."/>
            <person name="Boedeker C."/>
            <person name="Pinto D."/>
            <person name="Vollmers J."/>
            <person name="Rivas-Marin E."/>
            <person name="Kohn T."/>
            <person name="Peeters S.H."/>
            <person name="Heuer A."/>
            <person name="Rast P."/>
            <person name="Oberbeckmann S."/>
            <person name="Bunk B."/>
            <person name="Jeske O."/>
            <person name="Meyerdierks A."/>
            <person name="Storesund J.E."/>
            <person name="Kallscheuer N."/>
            <person name="Luecker S."/>
            <person name="Lage O.M."/>
            <person name="Pohl T."/>
            <person name="Merkel B.J."/>
            <person name="Hornburger P."/>
            <person name="Mueller R.-W."/>
            <person name="Bruemmer F."/>
            <person name="Labrenz M."/>
            <person name="Spormann A.M."/>
            <person name="Op den Camp H."/>
            <person name="Overmann J."/>
            <person name="Amann R."/>
            <person name="Jetten M.S.M."/>
            <person name="Mascher T."/>
            <person name="Medema M.H."/>
            <person name="Devos D.P."/>
            <person name="Kaster A.-K."/>
            <person name="Ovreas L."/>
            <person name="Rohde M."/>
            <person name="Galperin M.Y."/>
            <person name="Jogler C."/>
        </authorList>
    </citation>
    <scope>NUCLEOTIDE SEQUENCE [LARGE SCALE GENOMIC DNA]</scope>
    <source>
        <strain evidence="2 3">Mal4</strain>
    </source>
</reference>
<dbReference type="SUPFAM" id="SSF63829">
    <property type="entry name" value="Calcium-dependent phosphotriesterase"/>
    <property type="match status" value="1"/>
</dbReference>
<keyword evidence="1" id="KW-0732">Signal</keyword>